<keyword evidence="2" id="KW-0472">Membrane</keyword>
<keyword evidence="4" id="KW-1185">Reference proteome</keyword>
<feature type="compositionally biased region" description="Basic and acidic residues" evidence="1">
    <location>
        <begin position="108"/>
        <end position="117"/>
    </location>
</feature>
<protein>
    <recommendedName>
        <fullName evidence="5">DUF3618 domain-containing protein</fullName>
    </recommendedName>
</protein>
<accession>A0ABW1H852</accession>
<dbReference type="Proteomes" id="UP001596226">
    <property type="component" value="Unassembled WGS sequence"/>
</dbReference>
<evidence type="ECO:0000313" key="4">
    <source>
        <dbReference type="Proteomes" id="UP001596226"/>
    </source>
</evidence>
<proteinExistence type="predicted"/>
<evidence type="ECO:0008006" key="5">
    <source>
        <dbReference type="Google" id="ProtNLM"/>
    </source>
</evidence>
<feature type="region of interest" description="Disordered" evidence="1">
    <location>
        <begin position="153"/>
        <end position="180"/>
    </location>
</feature>
<sequence>MSGLLAQVVAQLNSAIEQLDALAVRAGRAQQDVADGQRRLRQLSGGSDNPQLRQAVNQSGTAVDKTGRLSRLTGRAAQHLANYVNVIAPGSVPARADGDRGSPTGERLVAESEGRGSRAEAFLRRHVKKADETEGNLQDAEKATTAGFRELMHEIKGGPGGSTTSTTAPPPAPPANQPQLEHPVSSVIMAAGAIVVGVKGLWNMIKKHREGKRRDDKS</sequence>
<feature type="region of interest" description="Disordered" evidence="1">
    <location>
        <begin position="90"/>
        <end position="117"/>
    </location>
</feature>
<evidence type="ECO:0000256" key="1">
    <source>
        <dbReference type="SAM" id="MobiDB-lite"/>
    </source>
</evidence>
<evidence type="ECO:0000256" key="2">
    <source>
        <dbReference type="SAM" id="Phobius"/>
    </source>
</evidence>
<reference evidence="4" key="1">
    <citation type="journal article" date="2019" name="Int. J. Syst. Evol. Microbiol.">
        <title>The Global Catalogue of Microorganisms (GCM) 10K type strain sequencing project: providing services to taxonomists for standard genome sequencing and annotation.</title>
        <authorList>
            <consortium name="The Broad Institute Genomics Platform"/>
            <consortium name="The Broad Institute Genome Sequencing Center for Infectious Disease"/>
            <person name="Wu L."/>
            <person name="Ma J."/>
        </authorList>
    </citation>
    <scope>NUCLEOTIDE SEQUENCE [LARGE SCALE GENOMIC DNA]</scope>
    <source>
        <strain evidence="4">CGMCC 4.7144</strain>
    </source>
</reference>
<evidence type="ECO:0000313" key="3">
    <source>
        <dbReference type="EMBL" id="MFC5925829.1"/>
    </source>
</evidence>
<keyword evidence="2" id="KW-0812">Transmembrane</keyword>
<keyword evidence="2" id="KW-1133">Transmembrane helix</keyword>
<dbReference type="EMBL" id="JBHSQS010000012">
    <property type="protein sequence ID" value="MFC5925829.1"/>
    <property type="molecule type" value="Genomic_DNA"/>
</dbReference>
<comment type="caution">
    <text evidence="3">The sequence shown here is derived from an EMBL/GenBank/DDBJ whole genome shotgun (WGS) entry which is preliminary data.</text>
</comment>
<organism evidence="3 4">
    <name type="scientific">Micromonospora vulcania</name>
    <dbReference type="NCBI Taxonomy" id="1441873"/>
    <lineage>
        <taxon>Bacteria</taxon>
        <taxon>Bacillati</taxon>
        <taxon>Actinomycetota</taxon>
        <taxon>Actinomycetes</taxon>
        <taxon>Micromonosporales</taxon>
        <taxon>Micromonosporaceae</taxon>
        <taxon>Micromonospora</taxon>
    </lineage>
</organism>
<gene>
    <name evidence="3" type="ORF">ACFQGL_21045</name>
</gene>
<dbReference type="RefSeq" id="WP_377513902.1">
    <property type="nucleotide sequence ID" value="NZ_JBHSQS010000012.1"/>
</dbReference>
<name>A0ABW1H852_9ACTN</name>
<feature type="transmembrane region" description="Helical" evidence="2">
    <location>
        <begin position="184"/>
        <end position="205"/>
    </location>
</feature>